<dbReference type="InterPro" id="IPR009725">
    <property type="entry name" value="3_dmu_93_MTrfase"/>
</dbReference>
<dbReference type="GO" id="GO:0008168">
    <property type="term" value="F:methyltransferase activity"/>
    <property type="evidence" value="ECO:0007669"/>
    <property type="project" value="UniProtKB-KW"/>
</dbReference>
<dbReference type="PIRSF" id="PIRSF021700">
    <property type="entry name" value="3_dmu_93_MTrfase"/>
    <property type="match status" value="1"/>
</dbReference>
<comment type="caution">
    <text evidence="2">The sequence shown here is derived from an EMBL/GenBank/DDBJ whole genome shotgun (WGS) entry which is preliminary data.</text>
</comment>
<reference evidence="2" key="1">
    <citation type="journal article" date="2012" name="Science">
        <title>Fermentation, hydrogen, and sulfur metabolism in multiple uncultivated bacterial phyla.</title>
        <authorList>
            <person name="Wrighton K.C."/>
            <person name="Thomas B.C."/>
            <person name="Sharon I."/>
            <person name="Miller C.S."/>
            <person name="Castelle C.J."/>
            <person name="VerBerkmoes N.C."/>
            <person name="Wilkins M.J."/>
            <person name="Hettich R.L."/>
            <person name="Lipton M.S."/>
            <person name="Williams K.H."/>
            <person name="Long P.E."/>
            <person name="Banfield J.F."/>
        </authorList>
    </citation>
    <scope>NUCLEOTIDE SEQUENCE [LARGE SCALE GENOMIC DNA]</scope>
</reference>
<dbReference type="AlphaFoldDB" id="K2FWY4"/>
<dbReference type="Gene3D" id="3.10.180.10">
    <property type="entry name" value="2,3-Dihydroxybiphenyl 1,2-Dioxygenase, domain 1"/>
    <property type="match status" value="1"/>
</dbReference>
<sequence length="175" mass="21412">MFISNEKHMETNDKKLQKITPFLWFEYWAEEAVNYYINLFENSWITSTSRYDKAWSEVSWMPEWSIMTIWFQLEWQEFVALNWGPPFKFTPAISFVINCETQEEVDKFWNNFSKWWKPDQCWWITDKYGVTWQVVPTILDKLLQDKNTEKAWRVMEAMLKMNKIDIEILKKAYNG</sequence>
<keyword evidence="2" id="KW-0830">Ubiquinone</keyword>
<dbReference type="Pfam" id="PF06983">
    <property type="entry name" value="3-dmu-9_3-mt"/>
    <property type="match status" value="1"/>
</dbReference>
<dbReference type="PANTHER" id="PTHR33990">
    <property type="entry name" value="PROTEIN YJDN-RELATED"/>
    <property type="match status" value="1"/>
</dbReference>
<dbReference type="GO" id="GO:0032259">
    <property type="term" value="P:methylation"/>
    <property type="evidence" value="ECO:0007669"/>
    <property type="project" value="UniProtKB-KW"/>
</dbReference>
<gene>
    <name evidence="2" type="ORF">ACD_4C00305G0002</name>
</gene>
<feature type="domain" description="PhnB-like" evidence="1">
    <location>
        <begin position="17"/>
        <end position="135"/>
    </location>
</feature>
<keyword evidence="2" id="KW-0808">Transferase</keyword>
<name>K2FWY4_9BACT</name>
<evidence type="ECO:0000259" key="1">
    <source>
        <dbReference type="Pfam" id="PF06983"/>
    </source>
</evidence>
<proteinExistence type="predicted"/>
<dbReference type="InterPro" id="IPR028973">
    <property type="entry name" value="PhnB-like"/>
</dbReference>
<dbReference type="SUPFAM" id="SSF54593">
    <property type="entry name" value="Glyoxalase/Bleomycin resistance protein/Dihydroxybiphenyl dioxygenase"/>
    <property type="match status" value="1"/>
</dbReference>
<dbReference type="InterPro" id="IPR029068">
    <property type="entry name" value="Glyas_Bleomycin-R_OHBP_Dase"/>
</dbReference>
<accession>K2FWY4</accession>
<dbReference type="CDD" id="cd06588">
    <property type="entry name" value="PhnB_like"/>
    <property type="match status" value="1"/>
</dbReference>
<keyword evidence="2" id="KW-0489">Methyltransferase</keyword>
<protein>
    <submittedName>
        <fullName evidence="2">3-demethylubiquinone-9 3-methyltransferase</fullName>
    </submittedName>
</protein>
<dbReference type="EMBL" id="AMFJ01000821">
    <property type="protein sequence ID" value="EKE26392.1"/>
    <property type="molecule type" value="Genomic_DNA"/>
</dbReference>
<organism evidence="2">
    <name type="scientific">uncultured bacterium</name>
    <name type="common">gcode 4</name>
    <dbReference type="NCBI Taxonomy" id="1234023"/>
    <lineage>
        <taxon>Bacteria</taxon>
        <taxon>environmental samples</taxon>
    </lineage>
</organism>
<evidence type="ECO:0000313" key="2">
    <source>
        <dbReference type="EMBL" id="EKE26392.1"/>
    </source>
</evidence>